<keyword evidence="1" id="KW-0614">Plasmid</keyword>
<dbReference type="AlphaFoldDB" id="A0A518V1W1"/>
<protein>
    <submittedName>
        <fullName evidence="1">Uncharacterized protein</fullName>
    </submittedName>
</protein>
<gene>
    <name evidence="1" type="ORF">EEL30_00330</name>
</gene>
<accession>A0A518V1W1</accession>
<dbReference type="Proteomes" id="UP000319432">
    <property type="component" value="Plasmid p1821L01"/>
</dbReference>
<geneLocation type="plasmid" evidence="1 2">
    <name>p1821L01</name>
</geneLocation>
<keyword evidence="2" id="KW-1185">Reference proteome</keyword>
<sequence>MKNQKSLKKEGKCFMMAPFIIPLILENDLKQIWLQVDEILAKFDDLSVDELLECRESIQERLEAIAALLYPYIPNNLGNQEALSPHSILSTKWADAESIN</sequence>
<evidence type="ECO:0000313" key="2">
    <source>
        <dbReference type="Proteomes" id="UP000319432"/>
    </source>
</evidence>
<dbReference type="OrthoDB" id="9874571at2"/>
<dbReference type="EMBL" id="CP033461">
    <property type="protein sequence ID" value="QDX90964.1"/>
    <property type="molecule type" value="Genomic_DNA"/>
</dbReference>
<name>A0A518V1W1_BRELA</name>
<evidence type="ECO:0000313" key="1">
    <source>
        <dbReference type="EMBL" id="QDX90964.1"/>
    </source>
</evidence>
<reference evidence="1 2" key="1">
    <citation type="submission" date="2018-11" db="EMBL/GenBank/DDBJ databases">
        <title>Phylogenetic determinants of toxin gene distribution in genomes of Brevibacillus laterosporus.</title>
        <authorList>
            <person name="Glare T.R."/>
            <person name="Durrant A."/>
            <person name="Berry C."/>
            <person name="Palma L."/>
            <person name="Ormskirk M."/>
            <person name="Cox M.O."/>
        </authorList>
    </citation>
    <scope>NUCLEOTIDE SEQUENCE [LARGE SCALE GENOMIC DNA]</scope>
    <source>
        <strain evidence="1 2">1821L</strain>
        <plasmid evidence="1 2">p1821L01</plasmid>
    </source>
</reference>
<organism evidence="1 2">
    <name type="scientific">Brevibacillus laterosporus</name>
    <name type="common">Bacillus laterosporus</name>
    <dbReference type="NCBI Taxonomy" id="1465"/>
    <lineage>
        <taxon>Bacteria</taxon>
        <taxon>Bacillati</taxon>
        <taxon>Bacillota</taxon>
        <taxon>Bacilli</taxon>
        <taxon>Bacillales</taxon>
        <taxon>Paenibacillaceae</taxon>
        <taxon>Brevibacillus</taxon>
    </lineage>
</organism>
<proteinExistence type="predicted"/>